<keyword evidence="4" id="KW-0723">Serine/threonine-protein kinase</keyword>
<comment type="similarity">
    <text evidence="2">Belongs to the protein kinase superfamily. CAMK Ser/Thr protein kinase family. NIM1 subfamily.</text>
</comment>
<dbReference type="FunFam" id="1.10.510.10:FF:000394">
    <property type="entry name" value="Serine/threonine-protein kinase HSL1"/>
    <property type="match status" value="1"/>
</dbReference>
<sequence length="1127" mass="128839">MKPQNSFYDQEYRLSSLEKHKIESQVITKTQAYENPRGARDSIFTATSEGSKPRDERKSQVGPWILGKTLGKGSTARVRLAHHELTGQQAAVKIVQKSSARMLQSGSLASFDRLDTELGKKKERTNQMPIGIEREVAIMKLIQHPNVMKLYDIWENKSEIYLCLEYVDNGELFEKIALKGGLGEEESMIYFRQILSAVEYCHSFNICHRDLKPENILLTSNGEIKIADFGMAALHQTPNHQLKTSCGSPHYAAPELISGSRYRGNAVDIWSMGVILYATLSGQLPFDVEGISKNWLTPLLNKIKKAEYEMLDEFSPEAKSLIRKMLQAAPKDRITISRIWRHPLLIKYNYLDNLGSKLYPTDLNSREYGRLLPRKSEINPVIFRHLRSMWHLFSEKKLMAALLSSEPNDQKRFYALLMKYRDSQLENYSPDKISHGTQNRYVKPFKLTKSLSIREYQKKINNNSFGRQISRFTVISNGSQSRRKFVPLNSIHISRSDSLKEAEKISNYSSGTNAQIKGYSICKSTNNAASTGYQQPVPSRFYATRSSLSCSTRSRNITHRIPNPVMRHRKVGYGRWKRVSGSDLGSTSLNSLAARSYRRRTHLSRTNNGESILLPGYKRPRPIQGITLYYKSKYGISANVKILASQANTFSEVFTNFPPKIPHQQNQDEFKPFIVGKSTRASIKRDLANGSTTHFDQLLSHIDQLIQPLTPGYPNDEGRIAYAPFFPKNLTQTDQLPSICEYRYNKAPTRQKFSDKTLTSSQDGRSGVGLKHIVRDHKVGVRYPSPLNDHVQVPEPLIIQKKRSTIIDSTEHGIGDRTLPKINDRCLKPGFASPHSSNLFVHESLDRTINNSDLFSKSTHREAAESFEWWENNDEGRSHTVITSREPLTLRGIYDKGGMFVKIPTNIKPAPSTKLDVESRKIIGLNLTKLFKNQRAKLSMNLELPHENFNNELKLRDSIVSSTEEMCDSTQIDHSKADEAREIAPQRNWLAKLFRIKPRARFICFCTSKKRAWQETAEILLGWKRYGMQDVEIDRKRSIIFGRVGAINYLNMKEVQFAVEFMTVIEHGKKHLLSIARWTQEQGAGSSFRKVIGTIEMVLKMRRLLVLDESKRRMMVKMGKSFVVARQ</sequence>
<evidence type="ECO:0000256" key="2">
    <source>
        <dbReference type="ARBA" id="ARBA00010791"/>
    </source>
</evidence>
<keyword evidence="16" id="KW-1185">Reference proteome</keyword>
<evidence type="ECO:0000256" key="3">
    <source>
        <dbReference type="ARBA" id="ARBA00012513"/>
    </source>
</evidence>
<dbReference type="InterPro" id="IPR008271">
    <property type="entry name" value="Ser/Thr_kinase_AS"/>
</dbReference>
<feature type="region of interest" description="Disordered" evidence="13">
    <location>
        <begin position="28"/>
        <end position="62"/>
    </location>
</feature>
<proteinExistence type="inferred from homology"/>
<evidence type="ECO:0000256" key="10">
    <source>
        <dbReference type="ARBA" id="ARBA00047899"/>
    </source>
</evidence>
<evidence type="ECO:0000256" key="11">
    <source>
        <dbReference type="ARBA" id="ARBA00048679"/>
    </source>
</evidence>
<protein>
    <recommendedName>
        <fullName evidence="3">non-specific serine/threonine protein kinase</fullName>
        <ecNumber evidence="3">2.7.11.1</ecNumber>
    </recommendedName>
</protein>
<dbReference type="Pfam" id="PF00069">
    <property type="entry name" value="Pkinase"/>
    <property type="match status" value="1"/>
</dbReference>
<evidence type="ECO:0000256" key="1">
    <source>
        <dbReference type="ARBA" id="ARBA00004266"/>
    </source>
</evidence>
<dbReference type="InParanoid" id="N1JJ91"/>
<dbReference type="GO" id="GO:0005524">
    <property type="term" value="F:ATP binding"/>
    <property type="evidence" value="ECO:0007669"/>
    <property type="project" value="UniProtKB-UniRule"/>
</dbReference>
<dbReference type="STRING" id="546991.N1JJ91"/>
<dbReference type="PROSITE" id="PS00107">
    <property type="entry name" value="PROTEIN_KINASE_ATP"/>
    <property type="match status" value="1"/>
</dbReference>
<comment type="catalytic activity">
    <reaction evidence="10">
        <text>L-threonyl-[protein] + ATP = O-phospho-L-threonyl-[protein] + ADP + H(+)</text>
        <dbReference type="Rhea" id="RHEA:46608"/>
        <dbReference type="Rhea" id="RHEA-COMP:11060"/>
        <dbReference type="Rhea" id="RHEA-COMP:11605"/>
        <dbReference type="ChEBI" id="CHEBI:15378"/>
        <dbReference type="ChEBI" id="CHEBI:30013"/>
        <dbReference type="ChEBI" id="CHEBI:30616"/>
        <dbReference type="ChEBI" id="CHEBI:61977"/>
        <dbReference type="ChEBI" id="CHEBI:456216"/>
        <dbReference type="EC" id="2.7.11.1"/>
    </reaction>
</comment>
<dbReference type="GO" id="GO:0035556">
    <property type="term" value="P:intracellular signal transduction"/>
    <property type="evidence" value="ECO:0007669"/>
    <property type="project" value="TreeGrafter"/>
</dbReference>
<dbReference type="PROSITE" id="PS50011">
    <property type="entry name" value="PROTEIN_KINASE_DOM"/>
    <property type="match status" value="1"/>
</dbReference>
<evidence type="ECO:0000259" key="14">
    <source>
        <dbReference type="PROSITE" id="PS50011"/>
    </source>
</evidence>
<comment type="caution">
    <text evidence="15">The sequence shown here is derived from an EMBL/GenBank/DDBJ whole genome shotgun (WGS) entry which is preliminary data.</text>
</comment>
<evidence type="ECO:0000313" key="15">
    <source>
        <dbReference type="EMBL" id="CCU82277.1"/>
    </source>
</evidence>
<dbReference type="HOGENOM" id="CLU_004222_0_0_1"/>
<keyword evidence="9 12" id="KW-0067">ATP-binding</keyword>
<dbReference type="eggNOG" id="KOG0588">
    <property type="taxonomic scope" value="Eukaryota"/>
</dbReference>
<dbReference type="EC" id="2.7.11.1" evidence="3"/>
<dbReference type="Gene3D" id="1.10.510.10">
    <property type="entry name" value="Transferase(Phosphotransferase) domain 1"/>
    <property type="match status" value="1"/>
</dbReference>
<evidence type="ECO:0000256" key="7">
    <source>
        <dbReference type="ARBA" id="ARBA00022741"/>
    </source>
</evidence>
<evidence type="ECO:0000256" key="5">
    <source>
        <dbReference type="ARBA" id="ARBA00022553"/>
    </source>
</evidence>
<reference evidence="15 16" key="1">
    <citation type="journal article" date="2010" name="Science">
        <title>Genome expansion and gene loss in powdery mildew fungi reveal tradeoffs in extreme parasitism.</title>
        <authorList>
            <person name="Spanu P.D."/>
            <person name="Abbott J.C."/>
            <person name="Amselem J."/>
            <person name="Burgis T.A."/>
            <person name="Soanes D.M."/>
            <person name="Stueber K."/>
            <person name="Ver Loren van Themaat E."/>
            <person name="Brown J.K.M."/>
            <person name="Butcher S.A."/>
            <person name="Gurr S.J."/>
            <person name="Lebrun M.-H."/>
            <person name="Ridout C.J."/>
            <person name="Schulze-Lefert P."/>
            <person name="Talbot N.J."/>
            <person name="Ahmadinejad N."/>
            <person name="Ametz C."/>
            <person name="Barton G.R."/>
            <person name="Benjdia M."/>
            <person name="Bidzinski P."/>
            <person name="Bindschedler L.V."/>
            <person name="Both M."/>
            <person name="Brewer M.T."/>
            <person name="Cadle-Davidson L."/>
            <person name="Cadle-Davidson M.M."/>
            <person name="Collemare J."/>
            <person name="Cramer R."/>
            <person name="Frenkel O."/>
            <person name="Godfrey D."/>
            <person name="Harriman J."/>
            <person name="Hoede C."/>
            <person name="King B.C."/>
            <person name="Klages S."/>
            <person name="Kleemann J."/>
            <person name="Knoll D."/>
            <person name="Koti P.S."/>
            <person name="Kreplak J."/>
            <person name="Lopez-Ruiz F.J."/>
            <person name="Lu X."/>
            <person name="Maekawa T."/>
            <person name="Mahanil S."/>
            <person name="Micali C."/>
            <person name="Milgroom M.G."/>
            <person name="Montana G."/>
            <person name="Noir S."/>
            <person name="O'Connell R.J."/>
            <person name="Oberhaensli S."/>
            <person name="Parlange F."/>
            <person name="Pedersen C."/>
            <person name="Quesneville H."/>
            <person name="Reinhardt R."/>
            <person name="Rott M."/>
            <person name="Sacristan S."/>
            <person name="Schmidt S.M."/>
            <person name="Schoen M."/>
            <person name="Skamnioti P."/>
            <person name="Sommer H."/>
            <person name="Stephens A."/>
            <person name="Takahara H."/>
            <person name="Thordal-Christensen H."/>
            <person name="Vigouroux M."/>
            <person name="Wessling R."/>
            <person name="Wicker T."/>
            <person name="Panstruga R."/>
        </authorList>
    </citation>
    <scope>NUCLEOTIDE SEQUENCE [LARGE SCALE GENOMIC DNA]</scope>
    <source>
        <strain evidence="15">DH14</strain>
    </source>
</reference>
<evidence type="ECO:0000256" key="6">
    <source>
        <dbReference type="ARBA" id="ARBA00022679"/>
    </source>
</evidence>
<dbReference type="PROSITE" id="PS00108">
    <property type="entry name" value="PROTEIN_KINASE_ST"/>
    <property type="match status" value="1"/>
</dbReference>
<keyword evidence="8 15" id="KW-0418">Kinase</keyword>
<name>N1JJ91_BLUG1</name>
<dbReference type="InterPro" id="IPR017441">
    <property type="entry name" value="Protein_kinase_ATP_BS"/>
</dbReference>
<evidence type="ECO:0000256" key="9">
    <source>
        <dbReference type="ARBA" id="ARBA00022840"/>
    </source>
</evidence>
<dbReference type="EMBL" id="CAUH01006105">
    <property type="protein sequence ID" value="CCU82277.1"/>
    <property type="molecule type" value="Genomic_DNA"/>
</dbReference>
<dbReference type="SUPFAM" id="SSF56112">
    <property type="entry name" value="Protein kinase-like (PK-like)"/>
    <property type="match status" value="1"/>
</dbReference>
<organism evidence="15 16">
    <name type="scientific">Blumeria graminis f. sp. hordei (strain DH14)</name>
    <name type="common">Barley powdery mildew</name>
    <name type="synonym">Oidium monilioides f. sp. hordei</name>
    <dbReference type="NCBI Taxonomy" id="546991"/>
    <lineage>
        <taxon>Eukaryota</taxon>
        <taxon>Fungi</taxon>
        <taxon>Dikarya</taxon>
        <taxon>Ascomycota</taxon>
        <taxon>Pezizomycotina</taxon>
        <taxon>Leotiomycetes</taxon>
        <taxon>Erysiphales</taxon>
        <taxon>Erysiphaceae</taxon>
        <taxon>Blumeria</taxon>
        <taxon>Blumeria hordei</taxon>
    </lineage>
</organism>
<dbReference type="InterPro" id="IPR011009">
    <property type="entry name" value="Kinase-like_dom_sf"/>
</dbReference>
<accession>N1JJ91</accession>
<dbReference type="GO" id="GO:0004674">
    <property type="term" value="F:protein serine/threonine kinase activity"/>
    <property type="evidence" value="ECO:0007669"/>
    <property type="project" value="UniProtKB-KW"/>
</dbReference>
<dbReference type="PANTHER" id="PTHR24346:SF110">
    <property type="entry name" value="NON-SPECIFIC SERINE_THREONINE PROTEIN KINASE"/>
    <property type="match status" value="1"/>
</dbReference>
<dbReference type="InterPro" id="IPR043024">
    <property type="entry name" value="KA1_sf_fungal"/>
</dbReference>
<dbReference type="OrthoDB" id="504170at2759"/>
<dbReference type="SMART" id="SM00220">
    <property type="entry name" value="S_TKc"/>
    <property type="match status" value="1"/>
</dbReference>
<dbReference type="InterPro" id="IPR000719">
    <property type="entry name" value="Prot_kinase_dom"/>
</dbReference>
<dbReference type="Proteomes" id="UP000015441">
    <property type="component" value="Unassembled WGS sequence"/>
</dbReference>
<evidence type="ECO:0000256" key="13">
    <source>
        <dbReference type="SAM" id="MobiDB-lite"/>
    </source>
</evidence>
<dbReference type="PANTHER" id="PTHR24346">
    <property type="entry name" value="MAP/MICROTUBULE AFFINITY-REGULATING KINASE"/>
    <property type="match status" value="1"/>
</dbReference>
<evidence type="ECO:0000256" key="12">
    <source>
        <dbReference type="PROSITE-ProRule" id="PRU10141"/>
    </source>
</evidence>
<dbReference type="GO" id="GO:0005935">
    <property type="term" value="C:cellular bud neck"/>
    <property type="evidence" value="ECO:0007669"/>
    <property type="project" value="UniProtKB-SubCell"/>
</dbReference>
<comment type="subcellular location">
    <subcellularLocation>
        <location evidence="1">Bud neck</location>
    </subcellularLocation>
</comment>
<comment type="catalytic activity">
    <reaction evidence="11">
        <text>L-seryl-[protein] + ATP = O-phospho-L-seryl-[protein] + ADP + H(+)</text>
        <dbReference type="Rhea" id="RHEA:17989"/>
        <dbReference type="Rhea" id="RHEA-COMP:9863"/>
        <dbReference type="Rhea" id="RHEA-COMP:11604"/>
        <dbReference type="ChEBI" id="CHEBI:15378"/>
        <dbReference type="ChEBI" id="CHEBI:29999"/>
        <dbReference type="ChEBI" id="CHEBI:30616"/>
        <dbReference type="ChEBI" id="CHEBI:83421"/>
        <dbReference type="ChEBI" id="CHEBI:456216"/>
        <dbReference type="EC" id="2.7.11.1"/>
    </reaction>
</comment>
<evidence type="ECO:0000256" key="8">
    <source>
        <dbReference type="ARBA" id="ARBA00022777"/>
    </source>
</evidence>
<dbReference type="AlphaFoldDB" id="N1JJ91"/>
<evidence type="ECO:0000256" key="4">
    <source>
        <dbReference type="ARBA" id="ARBA00022527"/>
    </source>
</evidence>
<dbReference type="GO" id="GO:0005940">
    <property type="term" value="C:septin ring"/>
    <property type="evidence" value="ECO:0007669"/>
    <property type="project" value="UniProtKB-ARBA"/>
</dbReference>
<keyword evidence="5" id="KW-0597">Phosphoprotein</keyword>
<dbReference type="Pfam" id="PF16797">
    <property type="entry name" value="Fungal_KA1"/>
    <property type="match status" value="1"/>
</dbReference>
<feature type="domain" description="Protein kinase" evidence="14">
    <location>
        <begin position="64"/>
        <end position="345"/>
    </location>
</feature>
<gene>
    <name evidence="15" type="ORF">BGHDH14_bgh02657</name>
</gene>
<dbReference type="InterPro" id="IPR031850">
    <property type="entry name" value="Fungal_KA1_dom"/>
</dbReference>
<keyword evidence="6" id="KW-0808">Transferase</keyword>
<keyword evidence="7 12" id="KW-0547">Nucleotide-binding</keyword>
<evidence type="ECO:0000313" key="16">
    <source>
        <dbReference type="Proteomes" id="UP000015441"/>
    </source>
</evidence>
<feature type="binding site" evidence="12">
    <location>
        <position position="93"/>
    </location>
    <ligand>
        <name>ATP</name>
        <dbReference type="ChEBI" id="CHEBI:30616"/>
    </ligand>
</feature>
<dbReference type="Gene3D" id="3.30.310.220">
    <property type="entry name" value="Fungal kinase associated-1 domain"/>
    <property type="match status" value="1"/>
</dbReference>